<evidence type="ECO:0000313" key="1">
    <source>
        <dbReference type="EMBL" id="KKN44383.1"/>
    </source>
</evidence>
<dbReference type="EMBL" id="LAZR01001455">
    <property type="protein sequence ID" value="KKN44383.1"/>
    <property type="molecule type" value="Genomic_DNA"/>
</dbReference>
<comment type="caution">
    <text evidence="1">The sequence shown here is derived from an EMBL/GenBank/DDBJ whole genome shotgun (WGS) entry which is preliminary data.</text>
</comment>
<proteinExistence type="predicted"/>
<name>A0A0F9TSN9_9ZZZZ</name>
<gene>
    <name evidence="1" type="ORF">LCGC14_0693790</name>
</gene>
<reference evidence="1" key="1">
    <citation type="journal article" date="2015" name="Nature">
        <title>Complex archaea that bridge the gap between prokaryotes and eukaryotes.</title>
        <authorList>
            <person name="Spang A."/>
            <person name="Saw J.H."/>
            <person name="Jorgensen S.L."/>
            <person name="Zaremba-Niedzwiedzka K."/>
            <person name="Martijn J."/>
            <person name="Lind A.E."/>
            <person name="van Eijk R."/>
            <person name="Schleper C."/>
            <person name="Guy L."/>
            <person name="Ettema T.J."/>
        </authorList>
    </citation>
    <scope>NUCLEOTIDE SEQUENCE</scope>
</reference>
<sequence>MTDQLSDLLHLYFEPDDKMGQVFVREAKALEQRVDRLENGLRELSDPVVYEGIPIFYGTKQPWRIAKEALAEEEA</sequence>
<protein>
    <submittedName>
        <fullName evidence="1">Uncharacterized protein</fullName>
    </submittedName>
</protein>
<accession>A0A0F9TSN9</accession>
<dbReference type="AlphaFoldDB" id="A0A0F9TSN9"/>
<organism evidence="1">
    <name type="scientific">marine sediment metagenome</name>
    <dbReference type="NCBI Taxonomy" id="412755"/>
    <lineage>
        <taxon>unclassified sequences</taxon>
        <taxon>metagenomes</taxon>
        <taxon>ecological metagenomes</taxon>
    </lineage>
</organism>